<evidence type="ECO:0000313" key="2">
    <source>
        <dbReference type="EMBL" id="MDL2082228.1"/>
    </source>
</evidence>
<sequence length="56" mass="6347">MAAVGWAGPCNYDNDTAKFSAVVRDWEHRFGARVVAVGFSTLHLEPPRVRWRLDSM</sequence>
<organism evidence="2 3">
    <name type="scientific">Streptomyces fuscus</name>
    <dbReference type="NCBI Taxonomy" id="3048495"/>
    <lineage>
        <taxon>Bacteria</taxon>
        <taxon>Bacillati</taxon>
        <taxon>Actinomycetota</taxon>
        <taxon>Actinomycetes</taxon>
        <taxon>Kitasatosporales</taxon>
        <taxon>Streptomycetaceae</taxon>
        <taxon>Streptomyces</taxon>
    </lineage>
</organism>
<name>A0ABT7JFD8_9ACTN</name>
<proteinExistence type="predicted"/>
<protein>
    <submittedName>
        <fullName evidence="2">DUF4253 domain-containing protein</fullName>
    </submittedName>
</protein>
<accession>A0ABT7JFD8</accession>
<dbReference type="Proteomes" id="UP001241926">
    <property type="component" value="Unassembled WGS sequence"/>
</dbReference>
<dbReference type="Pfam" id="PF14062">
    <property type="entry name" value="DUF4253"/>
    <property type="match status" value="1"/>
</dbReference>
<keyword evidence="3" id="KW-1185">Reference proteome</keyword>
<dbReference type="InterPro" id="IPR025349">
    <property type="entry name" value="DUF4253"/>
</dbReference>
<gene>
    <name evidence="2" type="ORF">QNN03_38080</name>
</gene>
<evidence type="ECO:0000259" key="1">
    <source>
        <dbReference type="Pfam" id="PF14062"/>
    </source>
</evidence>
<comment type="caution">
    <text evidence="2">The sequence shown here is derived from an EMBL/GenBank/DDBJ whole genome shotgun (WGS) entry which is preliminary data.</text>
</comment>
<dbReference type="EMBL" id="JASJUS010000097">
    <property type="protein sequence ID" value="MDL2082228.1"/>
    <property type="molecule type" value="Genomic_DNA"/>
</dbReference>
<feature type="domain" description="DUF4253" evidence="1">
    <location>
        <begin position="2"/>
        <end position="45"/>
    </location>
</feature>
<reference evidence="2 3" key="1">
    <citation type="submission" date="2023-05" db="EMBL/GenBank/DDBJ databases">
        <title>Streptomyces fuscus sp. nov., a brown-black pigment producing actinomyces isolated from dry sand of Sea duck farm.</title>
        <authorList>
            <person name="Xie J."/>
            <person name="Shen N."/>
        </authorList>
    </citation>
    <scope>NUCLEOTIDE SEQUENCE [LARGE SCALE GENOMIC DNA]</scope>
    <source>
        <strain evidence="2 3">GXMU-J15</strain>
    </source>
</reference>
<dbReference type="RefSeq" id="WP_285437292.1">
    <property type="nucleotide sequence ID" value="NZ_JASJUS010000097.1"/>
</dbReference>
<evidence type="ECO:0000313" key="3">
    <source>
        <dbReference type="Proteomes" id="UP001241926"/>
    </source>
</evidence>